<keyword evidence="9" id="KW-0132">Cell division</keyword>
<gene>
    <name evidence="9 12" type="primary">tig</name>
    <name evidence="12" type="ORF">ENO47_04980</name>
</gene>
<dbReference type="GO" id="GO:0015031">
    <property type="term" value="P:protein transport"/>
    <property type="evidence" value="ECO:0007669"/>
    <property type="project" value="UniProtKB-UniRule"/>
</dbReference>
<dbReference type="Pfam" id="PF05697">
    <property type="entry name" value="Trigger_N"/>
    <property type="match status" value="1"/>
</dbReference>
<comment type="subcellular location">
    <subcellularLocation>
        <location evidence="9">Cytoplasm</location>
    </subcellularLocation>
    <text evidence="9">About half TF is bound to the ribosome near the polypeptide exit tunnel while the other half is free in the cytoplasm.</text>
</comment>
<dbReference type="GO" id="GO:0044183">
    <property type="term" value="F:protein folding chaperone"/>
    <property type="evidence" value="ECO:0007669"/>
    <property type="project" value="TreeGrafter"/>
</dbReference>
<dbReference type="EC" id="5.2.1.8" evidence="3 9"/>
<dbReference type="GO" id="GO:0043335">
    <property type="term" value="P:protein unfolding"/>
    <property type="evidence" value="ECO:0007669"/>
    <property type="project" value="TreeGrafter"/>
</dbReference>
<keyword evidence="5 9" id="KW-0697">Rotamase</keyword>
<dbReference type="InterPro" id="IPR027304">
    <property type="entry name" value="Trigger_fact/SurA_dom_sf"/>
</dbReference>
<dbReference type="HAMAP" id="MF_00303">
    <property type="entry name" value="Trigger_factor_Tig"/>
    <property type="match status" value="1"/>
</dbReference>
<evidence type="ECO:0000256" key="8">
    <source>
        <dbReference type="ARBA" id="ARBA00029986"/>
    </source>
</evidence>
<keyword evidence="6 9" id="KW-0143">Chaperone</keyword>
<dbReference type="Pfam" id="PF05698">
    <property type="entry name" value="Trigger_C"/>
    <property type="match status" value="1"/>
</dbReference>
<evidence type="ECO:0000256" key="1">
    <source>
        <dbReference type="ARBA" id="ARBA00000971"/>
    </source>
</evidence>
<dbReference type="SUPFAM" id="SSF102735">
    <property type="entry name" value="Trigger factor ribosome-binding domain"/>
    <property type="match status" value="1"/>
</dbReference>
<dbReference type="InterPro" id="IPR036611">
    <property type="entry name" value="Trigger_fac_ribosome-bd_sf"/>
</dbReference>
<dbReference type="InterPro" id="IPR008881">
    <property type="entry name" value="Trigger_fac_ribosome-bd_bac"/>
</dbReference>
<comment type="function">
    <text evidence="9">Involved in protein export. Acts as a chaperone by maintaining the newly synthesized protein in an open conformation. Functions as a peptidyl-prolyl cis-trans isomerase.</text>
</comment>
<dbReference type="GO" id="GO:0005737">
    <property type="term" value="C:cytoplasm"/>
    <property type="evidence" value="ECO:0007669"/>
    <property type="project" value="UniProtKB-SubCell"/>
</dbReference>
<protein>
    <recommendedName>
        <fullName evidence="4 9">Trigger factor</fullName>
        <shortName evidence="9">TF</shortName>
        <ecNumber evidence="3 9">5.2.1.8</ecNumber>
    </recommendedName>
    <alternativeName>
        <fullName evidence="8 9">PPIase</fullName>
    </alternativeName>
</protein>
<evidence type="ECO:0000256" key="3">
    <source>
        <dbReference type="ARBA" id="ARBA00013194"/>
    </source>
</evidence>
<comment type="caution">
    <text evidence="12">The sequence shown here is derived from an EMBL/GenBank/DDBJ whole genome shotgun (WGS) entry which is preliminary data.</text>
</comment>
<feature type="domain" description="Trigger factor C-terminal" evidence="11">
    <location>
        <begin position="261"/>
        <end position="412"/>
    </location>
</feature>
<comment type="similarity">
    <text evidence="2 9">Belongs to the FKBP-type PPIase family. Tig subfamily.</text>
</comment>
<evidence type="ECO:0000256" key="6">
    <source>
        <dbReference type="ARBA" id="ARBA00023186"/>
    </source>
</evidence>
<keyword evidence="9" id="KW-0131">Cell cycle</keyword>
<dbReference type="GO" id="GO:0043022">
    <property type="term" value="F:ribosome binding"/>
    <property type="evidence" value="ECO:0007669"/>
    <property type="project" value="TreeGrafter"/>
</dbReference>
<keyword evidence="9" id="KW-0963">Cytoplasm</keyword>
<dbReference type="InterPro" id="IPR008880">
    <property type="entry name" value="Trigger_fac_C"/>
</dbReference>
<evidence type="ECO:0000256" key="2">
    <source>
        <dbReference type="ARBA" id="ARBA00005464"/>
    </source>
</evidence>
<organism evidence="12">
    <name type="scientific">Hydrogenobacter sp</name>
    <dbReference type="NCBI Taxonomy" id="2152829"/>
    <lineage>
        <taxon>Bacteria</taxon>
        <taxon>Pseudomonadati</taxon>
        <taxon>Aquificota</taxon>
        <taxon>Aquificia</taxon>
        <taxon>Aquificales</taxon>
        <taxon>Aquificaceae</taxon>
        <taxon>Hydrogenobacter</taxon>
    </lineage>
</organism>
<comment type="catalytic activity">
    <reaction evidence="1 9">
        <text>[protein]-peptidylproline (omega=180) = [protein]-peptidylproline (omega=0)</text>
        <dbReference type="Rhea" id="RHEA:16237"/>
        <dbReference type="Rhea" id="RHEA-COMP:10747"/>
        <dbReference type="Rhea" id="RHEA-COMP:10748"/>
        <dbReference type="ChEBI" id="CHEBI:83833"/>
        <dbReference type="ChEBI" id="CHEBI:83834"/>
        <dbReference type="EC" id="5.2.1.8"/>
    </reaction>
</comment>
<dbReference type="Gene3D" id="3.10.50.40">
    <property type="match status" value="1"/>
</dbReference>
<accession>A0A7C2Z2K8</accession>
<dbReference type="NCBIfam" id="TIGR00115">
    <property type="entry name" value="tig"/>
    <property type="match status" value="1"/>
</dbReference>
<dbReference type="SUPFAM" id="SSF109998">
    <property type="entry name" value="Triger factor/SurA peptide-binding domain-like"/>
    <property type="match status" value="1"/>
</dbReference>
<feature type="domain" description="Trigger factor ribosome-binding bacterial" evidence="10">
    <location>
        <begin position="1"/>
        <end position="145"/>
    </location>
</feature>
<evidence type="ECO:0000256" key="7">
    <source>
        <dbReference type="ARBA" id="ARBA00023235"/>
    </source>
</evidence>
<dbReference type="InterPro" id="IPR037041">
    <property type="entry name" value="Trigger_fac_C_sf"/>
</dbReference>
<dbReference type="GO" id="GO:0003755">
    <property type="term" value="F:peptidyl-prolyl cis-trans isomerase activity"/>
    <property type="evidence" value="ECO:0007669"/>
    <property type="project" value="UniProtKB-UniRule"/>
</dbReference>
<dbReference type="InterPro" id="IPR046357">
    <property type="entry name" value="PPIase_dom_sf"/>
</dbReference>
<dbReference type="PANTHER" id="PTHR30560:SF3">
    <property type="entry name" value="TRIGGER FACTOR-LIKE PROTEIN TIG, CHLOROPLASTIC"/>
    <property type="match status" value="1"/>
</dbReference>
<dbReference type="PANTHER" id="PTHR30560">
    <property type="entry name" value="TRIGGER FACTOR CHAPERONE AND PEPTIDYL-PROLYL CIS/TRANS ISOMERASE"/>
    <property type="match status" value="1"/>
</dbReference>
<dbReference type="AlphaFoldDB" id="A0A7C2Z2K8"/>
<dbReference type="GO" id="GO:0051083">
    <property type="term" value="P:'de novo' cotranslational protein folding"/>
    <property type="evidence" value="ECO:0007669"/>
    <property type="project" value="TreeGrafter"/>
</dbReference>
<sequence length="429" mass="49559">MKVSVEDRQGLFKSLKVEVEGDIVRSALDEVYNYLKENAEVEGFRRGKTPLWIIKAKFKDYIKEEVGKKVANATLANAIQESGLKPVADIFLEEVDFQEPNQKVSYSVSFEVPPDFELANIEWLEVEIEKIEFNEDLVKKRIEELREEHVLWEPVEREIKEGDLVVVDYKVEDMESGEVTEGETSAIVGLKTFREEIEKELVGKKEGDSFVLEDLTLYDMEGKPAGKAKVEIRIKGVKGKVLPEVNDEFAKELGLGGTWSEAEEKIRQEIKTQIEKVKESVIENAVAQKLIELHQFDVPQTLLQRELSHLLQMRVSYLSQLGIDTRYLDYRSMAQELTPQAISNLKLRYILDKYAQQKGIQAEPQEIESKIEELAQQYGRSPEEMKEFFQRENLFHVLEEDIKREKALKDIVSKAVVKEKEKEEKDENT</sequence>
<evidence type="ECO:0000313" key="12">
    <source>
        <dbReference type="EMBL" id="HEW46009.1"/>
    </source>
</evidence>
<dbReference type="Gene3D" id="1.10.3120.10">
    <property type="entry name" value="Trigger factor, C-terminal domain"/>
    <property type="match status" value="1"/>
</dbReference>
<comment type="domain">
    <text evidence="9">Consists of 3 domains; the N-terminus binds the ribosome, the middle domain has PPIase activity, while the C-terminus has intrinsic chaperone activity on its own.</text>
</comment>
<dbReference type="SUPFAM" id="SSF54534">
    <property type="entry name" value="FKBP-like"/>
    <property type="match status" value="1"/>
</dbReference>
<keyword evidence="7 9" id="KW-0413">Isomerase</keyword>
<dbReference type="Gene3D" id="3.30.70.1050">
    <property type="entry name" value="Trigger factor ribosome-binding domain"/>
    <property type="match status" value="1"/>
</dbReference>
<evidence type="ECO:0000256" key="4">
    <source>
        <dbReference type="ARBA" id="ARBA00016902"/>
    </source>
</evidence>
<dbReference type="GO" id="GO:0051301">
    <property type="term" value="P:cell division"/>
    <property type="evidence" value="ECO:0007669"/>
    <property type="project" value="UniProtKB-KW"/>
</dbReference>
<dbReference type="PIRSF" id="PIRSF003095">
    <property type="entry name" value="Trigger_factor"/>
    <property type="match status" value="1"/>
</dbReference>
<evidence type="ECO:0000256" key="9">
    <source>
        <dbReference type="HAMAP-Rule" id="MF_00303"/>
    </source>
</evidence>
<dbReference type="EMBL" id="DSFP01000040">
    <property type="protein sequence ID" value="HEW46009.1"/>
    <property type="molecule type" value="Genomic_DNA"/>
</dbReference>
<proteinExistence type="inferred from homology"/>
<reference evidence="12" key="1">
    <citation type="journal article" date="2020" name="mSystems">
        <title>Genome- and Community-Level Interaction Insights into Carbon Utilization and Element Cycling Functions of Hydrothermarchaeota in Hydrothermal Sediment.</title>
        <authorList>
            <person name="Zhou Z."/>
            <person name="Liu Y."/>
            <person name="Xu W."/>
            <person name="Pan J."/>
            <person name="Luo Z.H."/>
            <person name="Li M."/>
        </authorList>
    </citation>
    <scope>NUCLEOTIDE SEQUENCE [LARGE SCALE GENOMIC DNA]</scope>
    <source>
        <strain evidence="12">SpSt-132</strain>
    </source>
</reference>
<evidence type="ECO:0000256" key="5">
    <source>
        <dbReference type="ARBA" id="ARBA00023110"/>
    </source>
</evidence>
<dbReference type="InterPro" id="IPR005215">
    <property type="entry name" value="Trig_fac"/>
</dbReference>
<evidence type="ECO:0000259" key="11">
    <source>
        <dbReference type="Pfam" id="PF05698"/>
    </source>
</evidence>
<name>A0A7C2Z2K8_9AQUI</name>
<evidence type="ECO:0000259" key="10">
    <source>
        <dbReference type="Pfam" id="PF05697"/>
    </source>
</evidence>